<dbReference type="InterPro" id="IPR007159">
    <property type="entry name" value="SpoVT-AbrB_dom"/>
</dbReference>
<evidence type="ECO:0000259" key="3">
    <source>
        <dbReference type="PROSITE" id="PS51740"/>
    </source>
</evidence>
<keyword evidence="5" id="KW-1185">Reference proteome</keyword>
<gene>
    <name evidence="4" type="ORF">DAETH_05850</name>
</gene>
<feature type="domain" description="SpoVT-AbrB" evidence="3">
    <location>
        <begin position="3"/>
        <end position="48"/>
    </location>
</feature>
<keyword evidence="1" id="KW-0238">DNA-binding</keyword>
<dbReference type="Proteomes" id="UP001064971">
    <property type="component" value="Chromosome"/>
</dbReference>
<dbReference type="InterPro" id="IPR037914">
    <property type="entry name" value="SpoVT-AbrB_sf"/>
</dbReference>
<name>A0ABN6RFZ6_9DEIO</name>
<accession>A0ABN6RFZ6</accession>
<feature type="region of interest" description="Disordered" evidence="2">
    <location>
        <begin position="75"/>
        <end position="114"/>
    </location>
</feature>
<evidence type="ECO:0000256" key="1">
    <source>
        <dbReference type="PROSITE-ProRule" id="PRU01076"/>
    </source>
</evidence>
<dbReference type="Gene3D" id="2.10.260.10">
    <property type="match status" value="1"/>
</dbReference>
<dbReference type="SMART" id="SM00966">
    <property type="entry name" value="SpoVT_AbrB"/>
    <property type="match status" value="1"/>
</dbReference>
<feature type="compositionally biased region" description="Basic and acidic residues" evidence="2">
    <location>
        <begin position="104"/>
        <end position="114"/>
    </location>
</feature>
<proteinExistence type="predicted"/>
<sequence length="114" mass="12603">MQTFTATIGCEGEIILPPELCERLGVGQGDEIEFVLDDQGVHLRPKRQEDNPFLAWVGAIPLTDGETTEQWLRETRHERRRTLHPAKRAGSASGQSQRIGPGTGDRERQLAASG</sequence>
<protein>
    <recommendedName>
        <fullName evidence="3">SpoVT-AbrB domain-containing protein</fullName>
    </recommendedName>
</protein>
<dbReference type="EMBL" id="AP026560">
    <property type="protein sequence ID" value="BDP40616.1"/>
    <property type="molecule type" value="Genomic_DNA"/>
</dbReference>
<feature type="compositionally biased region" description="Basic residues" evidence="2">
    <location>
        <begin position="78"/>
        <end position="87"/>
    </location>
</feature>
<dbReference type="PROSITE" id="PS51740">
    <property type="entry name" value="SPOVT_ABRB"/>
    <property type="match status" value="1"/>
</dbReference>
<dbReference type="Pfam" id="PF04014">
    <property type="entry name" value="MazE_antitoxin"/>
    <property type="match status" value="1"/>
</dbReference>
<evidence type="ECO:0000256" key="2">
    <source>
        <dbReference type="SAM" id="MobiDB-lite"/>
    </source>
</evidence>
<dbReference type="SUPFAM" id="SSF89447">
    <property type="entry name" value="AbrB/MazE/MraZ-like"/>
    <property type="match status" value="1"/>
</dbReference>
<evidence type="ECO:0000313" key="5">
    <source>
        <dbReference type="Proteomes" id="UP001064971"/>
    </source>
</evidence>
<reference evidence="4" key="1">
    <citation type="submission" date="2022-07" db="EMBL/GenBank/DDBJ databases">
        <title>Complete Genome Sequence of the Radioresistant Bacterium Deinococcus aetherius ST0316, Isolated from the Air Dust collected in Lower Stratosphere above Japan.</title>
        <authorList>
            <person name="Satoh K."/>
            <person name="Hagiwara K."/>
            <person name="Katsumata K."/>
            <person name="Kubo A."/>
            <person name="Yokobori S."/>
            <person name="Yamagishi A."/>
            <person name="Oono Y."/>
            <person name="Narumi I."/>
        </authorList>
    </citation>
    <scope>NUCLEOTIDE SEQUENCE</scope>
    <source>
        <strain evidence="4">ST0316</strain>
    </source>
</reference>
<evidence type="ECO:0000313" key="4">
    <source>
        <dbReference type="EMBL" id="BDP40616.1"/>
    </source>
</evidence>
<organism evidence="4 5">
    <name type="scientific">Deinococcus aetherius</name>
    <dbReference type="NCBI Taxonomy" id="200252"/>
    <lineage>
        <taxon>Bacteria</taxon>
        <taxon>Thermotogati</taxon>
        <taxon>Deinococcota</taxon>
        <taxon>Deinococci</taxon>
        <taxon>Deinococcales</taxon>
        <taxon>Deinococcaceae</taxon>
        <taxon>Deinococcus</taxon>
    </lineage>
</organism>